<evidence type="ECO:0000313" key="3">
    <source>
        <dbReference type="Proteomes" id="UP001519308"/>
    </source>
</evidence>
<evidence type="ECO:0000313" key="2">
    <source>
        <dbReference type="EMBL" id="MBP2023375.1"/>
    </source>
</evidence>
<reference evidence="2 3" key="1">
    <citation type="submission" date="2021-03" db="EMBL/GenBank/DDBJ databases">
        <title>Genomic Encyclopedia of Type Strains, Phase IV (KMG-IV): sequencing the most valuable type-strain genomes for metagenomic binning, comparative biology and taxonomic classification.</title>
        <authorList>
            <person name="Goeker M."/>
        </authorList>
    </citation>
    <scope>NUCLEOTIDE SEQUENCE [LARGE SCALE GENOMIC DNA]</scope>
    <source>
        <strain evidence="2 3">DSM 28650</strain>
    </source>
</reference>
<dbReference type="PANTHER" id="PTHR30570">
    <property type="entry name" value="PERIPLASMIC PHOSPHATE BINDING COMPONENT OF PHOSPHATE ABC TRANSPORTER"/>
    <property type="match status" value="1"/>
</dbReference>
<sequence length="73" mass="8373">MFKNNQIKYIAIDGVLPTAETVRNKTYPFTVPVYAVTLKSNKNENVEKLIQWILSEEGQKLVEETGYVPVNKE</sequence>
<name>A0ABS4K6G8_9CLOT</name>
<comment type="caution">
    <text evidence="2">The sequence shown here is derived from an EMBL/GenBank/DDBJ whole genome shotgun (WGS) entry which is preliminary data.</text>
</comment>
<dbReference type="Gene3D" id="3.40.190.10">
    <property type="entry name" value="Periplasmic binding protein-like II"/>
    <property type="match status" value="2"/>
</dbReference>
<evidence type="ECO:0000256" key="1">
    <source>
        <dbReference type="ARBA" id="ARBA00008725"/>
    </source>
</evidence>
<accession>A0ABS4K6G8</accession>
<dbReference type="Proteomes" id="UP001519308">
    <property type="component" value="Unassembled WGS sequence"/>
</dbReference>
<dbReference type="InterPro" id="IPR050811">
    <property type="entry name" value="Phosphate_ABC_transporter"/>
</dbReference>
<dbReference type="PANTHER" id="PTHR30570:SF1">
    <property type="entry name" value="PHOSPHATE-BINDING PROTEIN PSTS"/>
    <property type="match status" value="1"/>
</dbReference>
<gene>
    <name evidence="2" type="ORF">J2Z44_003212</name>
</gene>
<comment type="similarity">
    <text evidence="1">Belongs to the PstS family.</text>
</comment>
<protein>
    <submittedName>
        <fullName evidence="2">Phosphate transport system substrate-binding protein</fullName>
    </submittedName>
</protein>
<dbReference type="SUPFAM" id="SSF53850">
    <property type="entry name" value="Periplasmic binding protein-like II"/>
    <property type="match status" value="1"/>
</dbReference>
<dbReference type="EMBL" id="JAGGLL010000027">
    <property type="protein sequence ID" value="MBP2023375.1"/>
    <property type="molecule type" value="Genomic_DNA"/>
</dbReference>
<dbReference type="RefSeq" id="WP_242833371.1">
    <property type="nucleotide sequence ID" value="NZ_JAGGLL010000027.1"/>
</dbReference>
<organism evidence="2 3">
    <name type="scientific">Clostridium punense</name>
    <dbReference type="NCBI Taxonomy" id="1054297"/>
    <lineage>
        <taxon>Bacteria</taxon>
        <taxon>Bacillati</taxon>
        <taxon>Bacillota</taxon>
        <taxon>Clostridia</taxon>
        <taxon>Eubacteriales</taxon>
        <taxon>Clostridiaceae</taxon>
        <taxon>Clostridium</taxon>
    </lineage>
</organism>
<proteinExistence type="inferred from homology"/>
<keyword evidence="3" id="KW-1185">Reference proteome</keyword>